<protein>
    <submittedName>
        <fullName evidence="2">Uncharacterized protein</fullName>
    </submittedName>
</protein>
<evidence type="ECO:0000313" key="2">
    <source>
        <dbReference type="EMBL" id="RKP17991.1"/>
    </source>
</evidence>
<feature type="coiled-coil region" evidence="1">
    <location>
        <begin position="68"/>
        <end position="137"/>
    </location>
</feature>
<accession>A0A4P9YH40</accession>
<organism evidence="2 3">
    <name type="scientific">Rozella allomycis (strain CSF55)</name>
    <dbReference type="NCBI Taxonomy" id="988480"/>
    <lineage>
        <taxon>Eukaryota</taxon>
        <taxon>Fungi</taxon>
        <taxon>Fungi incertae sedis</taxon>
        <taxon>Cryptomycota</taxon>
        <taxon>Cryptomycota incertae sedis</taxon>
        <taxon>Rozella</taxon>
    </lineage>
</organism>
<dbReference type="EMBL" id="ML005599">
    <property type="protein sequence ID" value="RKP17991.1"/>
    <property type="molecule type" value="Genomic_DNA"/>
</dbReference>
<reference evidence="3" key="1">
    <citation type="journal article" date="2018" name="Nat. Microbiol.">
        <title>Leveraging single-cell genomics to expand the fungal tree of life.</title>
        <authorList>
            <person name="Ahrendt S.R."/>
            <person name="Quandt C.A."/>
            <person name="Ciobanu D."/>
            <person name="Clum A."/>
            <person name="Salamov A."/>
            <person name="Andreopoulos B."/>
            <person name="Cheng J.F."/>
            <person name="Woyke T."/>
            <person name="Pelin A."/>
            <person name="Henrissat B."/>
            <person name="Reynolds N.K."/>
            <person name="Benny G.L."/>
            <person name="Smith M.E."/>
            <person name="James T.Y."/>
            <person name="Grigoriev I.V."/>
        </authorList>
    </citation>
    <scope>NUCLEOTIDE SEQUENCE [LARGE SCALE GENOMIC DNA]</scope>
    <source>
        <strain evidence="3">CSF55</strain>
    </source>
</reference>
<sequence length="156" mass="18172">MSRQQSLSEKWKEESKTMSSNYENLLKEAVRRERSVCLELEKVKGEMVAAITLKDHAIQNSTDQKIIITKLQAAVRQQEKQITDLNKEIDKLLQTKNNANHEKRNLLKQMDVLNVEKDRILKELNAATNQIDDLKKYTKNVFTGSESFDYMDQEVN</sequence>
<evidence type="ECO:0000313" key="3">
    <source>
        <dbReference type="Proteomes" id="UP000281549"/>
    </source>
</evidence>
<gene>
    <name evidence="2" type="ORF">ROZALSC1DRAFT_23663</name>
</gene>
<dbReference type="Gene3D" id="1.20.5.1000">
    <property type="entry name" value="arf6 gtpase in complex with a specific effector, jip4"/>
    <property type="match status" value="1"/>
</dbReference>
<dbReference type="Proteomes" id="UP000281549">
    <property type="component" value="Unassembled WGS sequence"/>
</dbReference>
<evidence type="ECO:0000256" key="1">
    <source>
        <dbReference type="SAM" id="Coils"/>
    </source>
</evidence>
<dbReference type="AlphaFoldDB" id="A0A4P9YH40"/>
<name>A0A4P9YH40_ROZAC</name>
<proteinExistence type="predicted"/>
<keyword evidence="1" id="KW-0175">Coiled coil</keyword>